<proteinExistence type="predicted"/>
<protein>
    <recommendedName>
        <fullName evidence="3">Phosphodiesterase</fullName>
    </recommendedName>
</protein>
<dbReference type="Proteomes" id="UP001629432">
    <property type="component" value="Unassembled WGS sequence"/>
</dbReference>
<dbReference type="EMBL" id="JAQQCF010000027">
    <property type="protein sequence ID" value="MFM0640353.1"/>
    <property type="molecule type" value="Genomic_DNA"/>
</dbReference>
<dbReference type="Gene3D" id="3.20.20.190">
    <property type="entry name" value="Phosphatidylinositol (PI) phosphodiesterase"/>
    <property type="match status" value="1"/>
</dbReference>
<keyword evidence="2" id="KW-1185">Reference proteome</keyword>
<sequence>MKILSHRGYWLEKNEKNTVEAFTRSFELGFGTETDVRDRLGELVISHDPASSSSITLEQYLSIVGNRDLPQAINVKADGLAEPLKQAFEGKGLDWFVFDMSIPDMKMHIKAGNPVFARMSEVEQTAPWNDAVSGIWLDSFDGQWYSNQTIVDLLARGLRVCVVSPELHGRPHREMWESLKSIGGYDRLMICTDFPEDCRQFFG</sequence>
<evidence type="ECO:0008006" key="3">
    <source>
        <dbReference type="Google" id="ProtNLM"/>
    </source>
</evidence>
<comment type="caution">
    <text evidence="1">The sequence shown here is derived from an EMBL/GenBank/DDBJ whole genome shotgun (WGS) entry which is preliminary data.</text>
</comment>
<reference evidence="1 2" key="1">
    <citation type="journal article" date="2024" name="Chem. Sci.">
        <title>Discovery of megapolipeptins by genome mining of a Burkholderiales bacteria collection.</title>
        <authorList>
            <person name="Paulo B.S."/>
            <person name="Recchia M.J.J."/>
            <person name="Lee S."/>
            <person name="Fergusson C.H."/>
            <person name="Romanowski S.B."/>
            <person name="Hernandez A."/>
            <person name="Krull N."/>
            <person name="Liu D.Y."/>
            <person name="Cavanagh H."/>
            <person name="Bos A."/>
            <person name="Gray C.A."/>
            <person name="Murphy B.T."/>
            <person name="Linington R.G."/>
            <person name="Eustaquio A.S."/>
        </authorList>
    </citation>
    <scope>NUCLEOTIDE SEQUENCE [LARGE SCALE GENOMIC DNA]</scope>
    <source>
        <strain evidence="1 2">RL17-338-BIC-A</strain>
    </source>
</reference>
<dbReference type="SUPFAM" id="SSF51695">
    <property type="entry name" value="PLC-like phosphodiesterases"/>
    <property type="match status" value="1"/>
</dbReference>
<evidence type="ECO:0000313" key="2">
    <source>
        <dbReference type="Proteomes" id="UP001629432"/>
    </source>
</evidence>
<evidence type="ECO:0000313" key="1">
    <source>
        <dbReference type="EMBL" id="MFM0640353.1"/>
    </source>
</evidence>
<dbReference type="InterPro" id="IPR017946">
    <property type="entry name" value="PLC-like_Pdiesterase_TIM-brl"/>
</dbReference>
<name>A0ABW9E0Q3_9BURK</name>
<organism evidence="1 2">
    <name type="scientific">Paraburkholderia metrosideri</name>
    <dbReference type="NCBI Taxonomy" id="580937"/>
    <lineage>
        <taxon>Bacteria</taxon>
        <taxon>Pseudomonadati</taxon>
        <taxon>Pseudomonadota</taxon>
        <taxon>Betaproteobacteria</taxon>
        <taxon>Burkholderiales</taxon>
        <taxon>Burkholderiaceae</taxon>
        <taxon>Paraburkholderia</taxon>
    </lineage>
</organism>
<gene>
    <name evidence="1" type="ORF">PQQ63_27010</name>
</gene>
<dbReference type="RefSeq" id="WP_408339135.1">
    <property type="nucleotide sequence ID" value="NZ_JAQQCF010000027.1"/>
</dbReference>
<accession>A0ABW9E0Q3</accession>